<evidence type="ECO:0000313" key="2">
    <source>
        <dbReference type="Proteomes" id="UP001199355"/>
    </source>
</evidence>
<keyword evidence="2" id="KW-1185">Reference proteome</keyword>
<sequence>MLKTKQLSDLEGAAEDLKNKAMILQTGIDLQALLRLLVDKGIISREEIREYRNEVSGSPKWGAAVSFIEQTKAEIEHYEANPRELLAELLRRKSSGG</sequence>
<accession>A0AAE3DNZ1</accession>
<comment type="caution">
    <text evidence="1">The sequence shown here is derived from an EMBL/GenBank/DDBJ whole genome shotgun (WGS) entry which is preliminary data.</text>
</comment>
<dbReference type="Proteomes" id="UP001199355">
    <property type="component" value="Unassembled WGS sequence"/>
</dbReference>
<evidence type="ECO:0000313" key="1">
    <source>
        <dbReference type="EMBL" id="MCC2168181.1"/>
    </source>
</evidence>
<dbReference type="RefSeq" id="WP_308728532.1">
    <property type="nucleotide sequence ID" value="NZ_JAJEQF010000029.1"/>
</dbReference>
<protein>
    <submittedName>
        <fullName evidence="1">Uncharacterized protein</fullName>
    </submittedName>
</protein>
<gene>
    <name evidence="1" type="ORF">LKD45_10865</name>
</gene>
<dbReference type="EMBL" id="JAJEQF010000029">
    <property type="protein sequence ID" value="MCC2168181.1"/>
    <property type="molecule type" value="Genomic_DNA"/>
</dbReference>
<dbReference type="AlphaFoldDB" id="A0AAE3DNZ1"/>
<proteinExistence type="predicted"/>
<organism evidence="1 2">
    <name type="scientific">Gallintestinimicrobium propionicum</name>
    <dbReference type="NCBI Taxonomy" id="2981770"/>
    <lineage>
        <taxon>Bacteria</taxon>
        <taxon>Bacillati</taxon>
        <taxon>Bacillota</taxon>
        <taxon>Clostridia</taxon>
        <taxon>Lachnospirales</taxon>
        <taxon>Lachnospiraceae</taxon>
        <taxon>Gallintestinimicrobium</taxon>
    </lineage>
</organism>
<reference evidence="1 2" key="1">
    <citation type="submission" date="2021-10" db="EMBL/GenBank/DDBJ databases">
        <title>Anaerobic single-cell dispensing facilitates the cultivation of human gut bacteria.</title>
        <authorList>
            <person name="Afrizal A."/>
        </authorList>
    </citation>
    <scope>NUCLEOTIDE SEQUENCE [LARGE SCALE GENOMIC DNA]</scope>
    <source>
        <strain evidence="1 2">CLA-AA-H244</strain>
    </source>
</reference>
<name>A0AAE3DNZ1_9FIRM</name>